<keyword evidence="3" id="KW-0804">Transcription</keyword>
<comment type="caution">
    <text evidence="5">The sequence shown here is derived from an EMBL/GenBank/DDBJ whole genome shotgun (WGS) entry which is preliminary data.</text>
</comment>
<dbReference type="InterPro" id="IPR054015">
    <property type="entry name" value="ExsA-like_N"/>
</dbReference>
<organism evidence="5 6">
    <name type="scientific">Dinghuibacter silviterrae</name>
    <dbReference type="NCBI Taxonomy" id="1539049"/>
    <lineage>
        <taxon>Bacteria</taxon>
        <taxon>Pseudomonadati</taxon>
        <taxon>Bacteroidota</taxon>
        <taxon>Chitinophagia</taxon>
        <taxon>Chitinophagales</taxon>
        <taxon>Chitinophagaceae</taxon>
        <taxon>Dinghuibacter</taxon>
    </lineage>
</organism>
<dbReference type="GO" id="GO:0003700">
    <property type="term" value="F:DNA-binding transcription factor activity"/>
    <property type="evidence" value="ECO:0007669"/>
    <property type="project" value="InterPro"/>
</dbReference>
<dbReference type="PANTHER" id="PTHR46796:SF6">
    <property type="entry name" value="ARAC SUBFAMILY"/>
    <property type="match status" value="1"/>
</dbReference>
<dbReference type="OrthoDB" id="4480133at2"/>
<dbReference type="PROSITE" id="PS01124">
    <property type="entry name" value="HTH_ARAC_FAMILY_2"/>
    <property type="match status" value="1"/>
</dbReference>
<reference evidence="5 6" key="1">
    <citation type="submission" date="2019-03" db="EMBL/GenBank/DDBJ databases">
        <title>Genomic Encyclopedia of Type Strains, Phase IV (KMG-IV): sequencing the most valuable type-strain genomes for metagenomic binning, comparative biology and taxonomic classification.</title>
        <authorList>
            <person name="Goeker M."/>
        </authorList>
    </citation>
    <scope>NUCLEOTIDE SEQUENCE [LARGE SCALE GENOMIC DNA]</scope>
    <source>
        <strain evidence="5 6">DSM 100059</strain>
    </source>
</reference>
<dbReference type="EMBL" id="SODV01000002">
    <property type="protein sequence ID" value="TDW96160.1"/>
    <property type="molecule type" value="Genomic_DNA"/>
</dbReference>
<keyword evidence="6" id="KW-1185">Reference proteome</keyword>
<evidence type="ECO:0000256" key="2">
    <source>
        <dbReference type="ARBA" id="ARBA00023125"/>
    </source>
</evidence>
<dbReference type="Gene3D" id="1.10.10.60">
    <property type="entry name" value="Homeodomain-like"/>
    <property type="match status" value="1"/>
</dbReference>
<keyword evidence="1" id="KW-0805">Transcription regulation</keyword>
<dbReference type="PANTHER" id="PTHR46796">
    <property type="entry name" value="HTH-TYPE TRANSCRIPTIONAL ACTIVATOR RHAS-RELATED"/>
    <property type="match status" value="1"/>
</dbReference>
<dbReference type="Proteomes" id="UP000294498">
    <property type="component" value="Unassembled WGS sequence"/>
</dbReference>
<proteinExistence type="predicted"/>
<dbReference type="InterPro" id="IPR009057">
    <property type="entry name" value="Homeodomain-like_sf"/>
</dbReference>
<name>A0A4R8DGS4_9BACT</name>
<dbReference type="Pfam" id="PF12833">
    <property type="entry name" value="HTH_18"/>
    <property type="match status" value="1"/>
</dbReference>
<feature type="domain" description="HTH araC/xylS-type" evidence="4">
    <location>
        <begin position="168"/>
        <end position="265"/>
    </location>
</feature>
<evidence type="ECO:0000313" key="6">
    <source>
        <dbReference type="Proteomes" id="UP000294498"/>
    </source>
</evidence>
<gene>
    <name evidence="5" type="ORF">EDB95_3983</name>
</gene>
<keyword evidence="2 5" id="KW-0238">DNA-binding</keyword>
<dbReference type="InterPro" id="IPR037923">
    <property type="entry name" value="HTH-like"/>
</dbReference>
<protein>
    <submittedName>
        <fullName evidence="5">AraC-like DNA-binding protein</fullName>
    </submittedName>
</protein>
<dbReference type="InterPro" id="IPR018060">
    <property type="entry name" value="HTH_AraC"/>
</dbReference>
<sequence>MSVFSIQDIFFSCTDVAEYSGEHFASEHGLARIISGEMQVSEADRSYILSPGQTVLFSRNRLARFVKNPLGDGTFRMITVFFRQTFLAQYYAAHTVRRDAVRMKDVLCFPPTPLLDSFFTSLLPYEELNGALPEELVGLKLTEAVTILRPLDPAVDGLLSDFSEPGKIDLADFMEKNFAFNISLEKFAYLTGRSLATFKRDFRKTFQTPPQKWLLERRLRQAHFLITERKLKPSEACMEVGFENLSHFSTTFKQQFGYNPSSLTR</sequence>
<evidence type="ECO:0000256" key="3">
    <source>
        <dbReference type="ARBA" id="ARBA00023163"/>
    </source>
</evidence>
<dbReference type="RefSeq" id="WP_133996180.1">
    <property type="nucleotide sequence ID" value="NZ_SODV01000002.1"/>
</dbReference>
<dbReference type="InterPro" id="IPR050204">
    <property type="entry name" value="AraC_XylS_family_regulators"/>
</dbReference>
<evidence type="ECO:0000256" key="1">
    <source>
        <dbReference type="ARBA" id="ARBA00023015"/>
    </source>
</evidence>
<accession>A0A4R8DGS4</accession>
<dbReference type="GO" id="GO:0043565">
    <property type="term" value="F:sequence-specific DNA binding"/>
    <property type="evidence" value="ECO:0007669"/>
    <property type="project" value="InterPro"/>
</dbReference>
<evidence type="ECO:0000313" key="5">
    <source>
        <dbReference type="EMBL" id="TDW96160.1"/>
    </source>
</evidence>
<dbReference type="SUPFAM" id="SSF51215">
    <property type="entry name" value="Regulatory protein AraC"/>
    <property type="match status" value="1"/>
</dbReference>
<dbReference type="SMART" id="SM00342">
    <property type="entry name" value="HTH_ARAC"/>
    <property type="match status" value="1"/>
</dbReference>
<evidence type="ECO:0000259" key="4">
    <source>
        <dbReference type="PROSITE" id="PS01124"/>
    </source>
</evidence>
<dbReference type="SUPFAM" id="SSF46689">
    <property type="entry name" value="Homeodomain-like"/>
    <property type="match status" value="1"/>
</dbReference>
<dbReference type="Pfam" id="PF22200">
    <property type="entry name" value="ExsA_N"/>
    <property type="match status" value="1"/>
</dbReference>
<dbReference type="AlphaFoldDB" id="A0A4R8DGS4"/>